<name>A0A1V9X069_9ACAR</name>
<comment type="caution">
    <text evidence="1">The sequence shown here is derived from an EMBL/GenBank/DDBJ whole genome shotgun (WGS) entry which is preliminary data.</text>
</comment>
<dbReference type="AlphaFoldDB" id="A0A1V9X069"/>
<gene>
    <name evidence="1" type="ORF">BIW11_13847</name>
</gene>
<keyword evidence="2" id="KW-1185">Reference proteome</keyword>
<dbReference type="Proteomes" id="UP000192247">
    <property type="component" value="Unassembled WGS sequence"/>
</dbReference>
<evidence type="ECO:0000313" key="2">
    <source>
        <dbReference type="Proteomes" id="UP000192247"/>
    </source>
</evidence>
<dbReference type="InParanoid" id="A0A1V9X069"/>
<dbReference type="EMBL" id="MNPL01030632">
    <property type="protein sequence ID" value="OQR66914.1"/>
    <property type="molecule type" value="Genomic_DNA"/>
</dbReference>
<proteinExistence type="predicted"/>
<reference evidence="1 2" key="1">
    <citation type="journal article" date="2017" name="Gigascience">
        <title>Draft genome of the honey bee ectoparasitic mite, Tropilaelaps mercedesae, is shaped by the parasitic life history.</title>
        <authorList>
            <person name="Dong X."/>
            <person name="Armstrong S.D."/>
            <person name="Xia D."/>
            <person name="Makepeace B.L."/>
            <person name="Darby A.C."/>
            <person name="Kadowaki T."/>
        </authorList>
    </citation>
    <scope>NUCLEOTIDE SEQUENCE [LARGE SCALE GENOMIC DNA]</scope>
    <source>
        <strain evidence="1">Wuxi-XJTLU</strain>
    </source>
</reference>
<accession>A0A1V9X069</accession>
<sequence length="330" mass="35804">MMATGGYVSPAIRLACILVAMCFLAGLSEAIYHHKLARLILFKGLMKRPRHIPLPLPLPIPVHKDEWGHKGVKPLSGIQVNLGHKNHHHHRFHELHHLHDHHSLPLDASSFDSSLDAPGPKSFDHPIIKPSLQEFAGIATNIPPIDHFLDPPFLCKELSPVVGHTPRSLAGWNDDYDGGLAEKTPAFTHDIAATFADGAKSHASAIKVSSTPVDTVFLKPLSPGFFAESPGASVGFHDPARVPFAVPASKFVAPAMDIAERATSTVFTESIGFDKPRLKLAGEMDFANAPYHNIVDCHHSDAFHEPVPYGKYDLDVTGHPSDKVIKSAAA</sequence>
<organism evidence="1 2">
    <name type="scientific">Tropilaelaps mercedesae</name>
    <dbReference type="NCBI Taxonomy" id="418985"/>
    <lineage>
        <taxon>Eukaryota</taxon>
        <taxon>Metazoa</taxon>
        <taxon>Ecdysozoa</taxon>
        <taxon>Arthropoda</taxon>
        <taxon>Chelicerata</taxon>
        <taxon>Arachnida</taxon>
        <taxon>Acari</taxon>
        <taxon>Parasitiformes</taxon>
        <taxon>Mesostigmata</taxon>
        <taxon>Gamasina</taxon>
        <taxon>Dermanyssoidea</taxon>
        <taxon>Laelapidae</taxon>
        <taxon>Tropilaelaps</taxon>
    </lineage>
</organism>
<protein>
    <submittedName>
        <fullName evidence="1">Uncharacterized protein</fullName>
    </submittedName>
</protein>
<evidence type="ECO:0000313" key="1">
    <source>
        <dbReference type="EMBL" id="OQR66914.1"/>
    </source>
</evidence>